<protein>
    <submittedName>
        <fullName evidence="1">Uncharacterized protein</fullName>
    </submittedName>
</protein>
<proteinExistence type="predicted"/>
<dbReference type="Proteomes" id="UP000014821">
    <property type="component" value="Unassembled WGS sequence"/>
</dbReference>
<sequence>MEIREYEKDGKIYKEYIIDGKVYNKENRYKDILHTREFSNMDWHYLGHIPNNLKTD</sequence>
<evidence type="ECO:0000313" key="2">
    <source>
        <dbReference type="Proteomes" id="UP000014821"/>
    </source>
</evidence>
<feature type="non-terminal residue" evidence="1">
    <location>
        <position position="56"/>
    </location>
</feature>
<accession>A0ABN0MRB3</accession>
<name>A0ABN0MRB3_9CHLA</name>
<gene>
    <name evidence="1" type="ORF">CP10881SC42_1017</name>
</gene>
<dbReference type="EMBL" id="ATND01000012">
    <property type="protein sequence ID" value="EPP37949.1"/>
    <property type="molecule type" value="Genomic_DNA"/>
</dbReference>
<evidence type="ECO:0000313" key="1">
    <source>
        <dbReference type="EMBL" id="EPP37949.1"/>
    </source>
</evidence>
<keyword evidence="2" id="KW-1185">Reference proteome</keyword>
<organism evidence="1 2">
    <name type="scientific">Chlamydia avium</name>
    <dbReference type="NCBI Taxonomy" id="1457141"/>
    <lineage>
        <taxon>Bacteria</taxon>
        <taxon>Pseudomonadati</taxon>
        <taxon>Chlamydiota</taxon>
        <taxon>Chlamydiia</taxon>
        <taxon>Chlamydiales</taxon>
        <taxon>Chlamydiaceae</taxon>
        <taxon>Chlamydia/Chlamydophila group</taxon>
        <taxon>Chlamydia</taxon>
    </lineage>
</organism>
<reference evidence="1" key="1">
    <citation type="submission" date="2013-04" db="EMBL/GenBank/DDBJ databases">
        <title>Genome sequence of Chlamydia psittaci 10_881_SC42.</title>
        <authorList>
            <person name="Huot-Creasy H."/>
            <person name="McCracken C.L."/>
            <person name="Humphries M."/>
            <person name="Sachse K."/>
            <person name="Laroucau K."/>
            <person name="Bavoil P."/>
            <person name="Myers G.S."/>
        </authorList>
    </citation>
    <scope>NUCLEOTIDE SEQUENCE [LARGE SCALE GENOMIC DNA]</scope>
    <source>
        <strain evidence="1">10_881_SC42</strain>
    </source>
</reference>
<comment type="caution">
    <text evidence="1">The sequence shown here is derived from an EMBL/GenBank/DDBJ whole genome shotgun (WGS) entry which is preliminary data.</text>
</comment>